<dbReference type="Proteomes" id="UP001374535">
    <property type="component" value="Chromosome 9"/>
</dbReference>
<keyword evidence="2" id="KW-1185">Reference proteome</keyword>
<protein>
    <submittedName>
        <fullName evidence="1">Uncharacterized protein</fullName>
    </submittedName>
</protein>
<organism evidence="1 2">
    <name type="scientific">Vigna mungo</name>
    <name type="common">Black gram</name>
    <name type="synonym">Phaseolus mungo</name>
    <dbReference type="NCBI Taxonomy" id="3915"/>
    <lineage>
        <taxon>Eukaryota</taxon>
        <taxon>Viridiplantae</taxon>
        <taxon>Streptophyta</taxon>
        <taxon>Embryophyta</taxon>
        <taxon>Tracheophyta</taxon>
        <taxon>Spermatophyta</taxon>
        <taxon>Magnoliopsida</taxon>
        <taxon>eudicotyledons</taxon>
        <taxon>Gunneridae</taxon>
        <taxon>Pentapetalae</taxon>
        <taxon>rosids</taxon>
        <taxon>fabids</taxon>
        <taxon>Fabales</taxon>
        <taxon>Fabaceae</taxon>
        <taxon>Papilionoideae</taxon>
        <taxon>50 kb inversion clade</taxon>
        <taxon>NPAAA clade</taxon>
        <taxon>indigoferoid/millettioid clade</taxon>
        <taxon>Phaseoleae</taxon>
        <taxon>Vigna</taxon>
    </lineage>
</organism>
<evidence type="ECO:0000313" key="2">
    <source>
        <dbReference type="Proteomes" id="UP001374535"/>
    </source>
</evidence>
<name>A0AAQ3MRW4_VIGMU</name>
<dbReference type="EMBL" id="CP144692">
    <property type="protein sequence ID" value="WVY95843.1"/>
    <property type="molecule type" value="Genomic_DNA"/>
</dbReference>
<accession>A0AAQ3MRW4</accession>
<proteinExistence type="predicted"/>
<sequence length="120" mass="13474">MASITQGGLTSLINPEKIPRLAPRSLKKLIKLSVDWSYPNEVFTSLEYKPNMYVAPETAMMRHEAKIMNQRPVITWRMKALVFVSSSSTAIFGGNTNQTLSLVVDLEPRLCEYVYIAHGA</sequence>
<evidence type="ECO:0000313" key="1">
    <source>
        <dbReference type="EMBL" id="WVY95843.1"/>
    </source>
</evidence>
<reference evidence="1 2" key="1">
    <citation type="journal article" date="2023" name="Life. Sci Alliance">
        <title>Evolutionary insights into 3D genome organization and epigenetic landscape of Vigna mungo.</title>
        <authorList>
            <person name="Junaid A."/>
            <person name="Singh B."/>
            <person name="Bhatia S."/>
        </authorList>
    </citation>
    <scope>NUCLEOTIDE SEQUENCE [LARGE SCALE GENOMIC DNA]</scope>
    <source>
        <strain evidence="1">Urdbean</strain>
    </source>
</reference>
<dbReference type="AlphaFoldDB" id="A0AAQ3MRW4"/>
<gene>
    <name evidence="1" type="ORF">V8G54_027994</name>
</gene>